<dbReference type="EMBL" id="SIUB01000001">
    <property type="protein sequence ID" value="TBN54735.1"/>
    <property type="molecule type" value="Genomic_DNA"/>
</dbReference>
<evidence type="ECO:0000256" key="3">
    <source>
        <dbReference type="ARBA" id="ARBA00022692"/>
    </source>
</evidence>
<comment type="subcellular location">
    <subcellularLocation>
        <location evidence="1 6">Cell membrane</location>
        <topology evidence="1 6">Multi-pass membrane protein</topology>
    </subcellularLocation>
</comment>
<feature type="transmembrane region" description="Helical" evidence="6">
    <location>
        <begin position="186"/>
        <end position="209"/>
    </location>
</feature>
<evidence type="ECO:0000259" key="7">
    <source>
        <dbReference type="PROSITE" id="PS50928"/>
    </source>
</evidence>
<dbReference type="SUPFAM" id="SSF161098">
    <property type="entry name" value="MetI-like"/>
    <property type="match status" value="1"/>
</dbReference>
<dbReference type="OrthoDB" id="9801163at2"/>
<dbReference type="AlphaFoldDB" id="A0A4Q9GNH9"/>
<dbReference type="PANTHER" id="PTHR30177">
    <property type="entry name" value="GLYCINE BETAINE/L-PROLINE TRANSPORT SYSTEM PERMEASE PROTEIN PROW"/>
    <property type="match status" value="1"/>
</dbReference>
<accession>A0A4Q9GNH9</accession>
<name>A0A4Q9GNH9_9HYPH</name>
<dbReference type="GO" id="GO:0005886">
    <property type="term" value="C:plasma membrane"/>
    <property type="evidence" value="ECO:0007669"/>
    <property type="project" value="UniProtKB-SubCell"/>
</dbReference>
<feature type="transmembrane region" description="Helical" evidence="6">
    <location>
        <begin position="18"/>
        <end position="37"/>
    </location>
</feature>
<feature type="transmembrane region" description="Helical" evidence="6">
    <location>
        <begin position="119"/>
        <end position="137"/>
    </location>
</feature>
<evidence type="ECO:0000313" key="8">
    <source>
        <dbReference type="EMBL" id="TBN54735.1"/>
    </source>
</evidence>
<comment type="similarity">
    <text evidence="6">Belongs to the binding-protein-dependent transport system permease family.</text>
</comment>
<gene>
    <name evidence="8" type="ORF">EYR15_00775</name>
</gene>
<feature type="transmembrane region" description="Helical" evidence="6">
    <location>
        <begin position="144"/>
        <end position="166"/>
    </location>
</feature>
<keyword evidence="4 6" id="KW-1133">Transmembrane helix</keyword>
<feature type="transmembrane region" description="Helical" evidence="6">
    <location>
        <begin position="333"/>
        <end position="352"/>
    </location>
</feature>
<dbReference type="GO" id="GO:0055085">
    <property type="term" value="P:transmembrane transport"/>
    <property type="evidence" value="ECO:0007669"/>
    <property type="project" value="InterPro"/>
</dbReference>
<evidence type="ECO:0000256" key="4">
    <source>
        <dbReference type="ARBA" id="ARBA00022989"/>
    </source>
</evidence>
<dbReference type="PROSITE" id="PS50928">
    <property type="entry name" value="ABC_TM1"/>
    <property type="match status" value="1"/>
</dbReference>
<keyword evidence="3 6" id="KW-0812">Transmembrane</keyword>
<comment type="caution">
    <text evidence="8">The sequence shown here is derived from an EMBL/GenBank/DDBJ whole genome shotgun (WGS) entry which is preliminary data.</text>
</comment>
<feature type="transmembrane region" description="Helical" evidence="6">
    <location>
        <begin position="264"/>
        <end position="287"/>
    </location>
</feature>
<evidence type="ECO:0000256" key="5">
    <source>
        <dbReference type="ARBA" id="ARBA00023136"/>
    </source>
</evidence>
<feature type="domain" description="ABC transmembrane type-1" evidence="7">
    <location>
        <begin position="186"/>
        <end position="381"/>
    </location>
</feature>
<feature type="transmembrane region" description="Helical" evidence="6">
    <location>
        <begin position="81"/>
        <end position="99"/>
    </location>
</feature>
<dbReference type="Pfam" id="PF00528">
    <property type="entry name" value="BPD_transp_1"/>
    <property type="match status" value="1"/>
</dbReference>
<evidence type="ECO:0000256" key="1">
    <source>
        <dbReference type="ARBA" id="ARBA00004651"/>
    </source>
</evidence>
<evidence type="ECO:0000256" key="2">
    <source>
        <dbReference type="ARBA" id="ARBA00022448"/>
    </source>
</evidence>
<reference evidence="8 9" key="1">
    <citation type="submission" date="2019-02" db="EMBL/GenBank/DDBJ databases">
        <title>Hansschlegelia quercus sp. nov., a novel methylotrophic bacterium from buds of oak (Quercus robur L.).</title>
        <authorList>
            <person name="Agafonova N.V."/>
            <person name="Kaparullina E.N."/>
            <person name="Grouzdev D.S."/>
            <person name="Doronina N.V."/>
        </authorList>
    </citation>
    <scope>NUCLEOTIDE SEQUENCE [LARGE SCALE GENOMIC DNA]</scope>
    <source>
        <strain evidence="8 9">Dub</strain>
    </source>
</reference>
<dbReference type="CDD" id="cd06261">
    <property type="entry name" value="TM_PBP2"/>
    <property type="match status" value="1"/>
</dbReference>
<feature type="transmembrane region" description="Helical" evidence="6">
    <location>
        <begin position="49"/>
        <end position="74"/>
    </location>
</feature>
<feature type="transmembrane region" description="Helical" evidence="6">
    <location>
        <begin position="359"/>
        <end position="381"/>
    </location>
</feature>
<dbReference type="InterPro" id="IPR035906">
    <property type="entry name" value="MetI-like_sf"/>
</dbReference>
<proteinExistence type="inferred from homology"/>
<dbReference type="Proteomes" id="UP000291613">
    <property type="component" value="Unassembled WGS sequence"/>
</dbReference>
<protein>
    <submittedName>
        <fullName evidence="8">ABC transporter permease</fullName>
    </submittedName>
</protein>
<dbReference type="InterPro" id="IPR051204">
    <property type="entry name" value="ABC_transp_perm/SBD"/>
</dbReference>
<dbReference type="InterPro" id="IPR000515">
    <property type="entry name" value="MetI-like"/>
</dbReference>
<evidence type="ECO:0000313" key="9">
    <source>
        <dbReference type="Proteomes" id="UP000291613"/>
    </source>
</evidence>
<dbReference type="PANTHER" id="PTHR30177:SF30">
    <property type="entry name" value="GLYCINE BETAINE UPTAKE SYSTEM PERMEASE PROTEIN YEHY"/>
    <property type="match status" value="1"/>
</dbReference>
<sequence>MTAIEASAAAGSSTFDRLGLLAAGVAISGLALGPFATLKPNRILDGAPVSLFAALSPPVAAAVMLLAAAAAIVVALRTPALLRLLAGLAVAAALLIALGTAPSHLVARDDMLARIGPGWGFWLAFLAFALVASDAIVRLRLRPLMRVAALALVLAGAGALFASGALDDLSLLKEYAPRAQAFWSEARTHLLLSFGSVAAALTLGVPLGLACHFSPRFEGPALGFLTAIQTIPSIALFALLIAPLGWLAANLPSASAVGISGVGIAPAFVALTLYALLPVVAGVASALASTPRDAVEAARASGMTERQALLLVKAPLAAPRLLASLRVTLVQTIGLATVAALIGAGGFGTFVFQGMGQTAIDLVLLGAVPTVALAFAASVALDAAAEAAAR</sequence>
<organism evidence="8 9">
    <name type="scientific">Hansschlegelia quercus</name>
    <dbReference type="NCBI Taxonomy" id="2528245"/>
    <lineage>
        <taxon>Bacteria</taxon>
        <taxon>Pseudomonadati</taxon>
        <taxon>Pseudomonadota</taxon>
        <taxon>Alphaproteobacteria</taxon>
        <taxon>Hyphomicrobiales</taxon>
        <taxon>Methylopilaceae</taxon>
        <taxon>Hansschlegelia</taxon>
    </lineage>
</organism>
<dbReference type="RefSeq" id="WP_131000988.1">
    <property type="nucleotide sequence ID" value="NZ_JBHSZR010000002.1"/>
</dbReference>
<dbReference type="Gene3D" id="1.10.3720.10">
    <property type="entry name" value="MetI-like"/>
    <property type="match status" value="1"/>
</dbReference>
<feature type="transmembrane region" description="Helical" evidence="6">
    <location>
        <begin position="221"/>
        <end position="244"/>
    </location>
</feature>
<keyword evidence="5 6" id="KW-0472">Membrane</keyword>
<evidence type="ECO:0000256" key="6">
    <source>
        <dbReference type="RuleBase" id="RU363032"/>
    </source>
</evidence>
<keyword evidence="2 6" id="KW-0813">Transport</keyword>
<keyword evidence="9" id="KW-1185">Reference proteome</keyword>
<dbReference type="GO" id="GO:0031460">
    <property type="term" value="P:glycine betaine transport"/>
    <property type="evidence" value="ECO:0007669"/>
    <property type="project" value="TreeGrafter"/>
</dbReference>